<dbReference type="STRING" id="1081109.A0A168DGD7"/>
<dbReference type="Pfam" id="PF11917">
    <property type="entry name" value="DUF3435"/>
    <property type="match status" value="1"/>
</dbReference>
<gene>
    <name evidence="1" type="ORF">AAL_03681</name>
</gene>
<comment type="caution">
    <text evidence="1">The sequence shown here is derived from an EMBL/GenBank/DDBJ whole genome shotgun (WGS) entry which is preliminary data.</text>
</comment>
<accession>A0A168DGD7</accession>
<dbReference type="PANTHER" id="PTHR37535">
    <property type="entry name" value="FLUG DOMAIN PROTEIN"/>
    <property type="match status" value="1"/>
</dbReference>
<dbReference type="PANTHER" id="PTHR37535:SF4">
    <property type="entry name" value="FLUG DOMAIN-CONTAINING PROTEIN"/>
    <property type="match status" value="1"/>
</dbReference>
<evidence type="ECO:0000313" key="2">
    <source>
        <dbReference type="Proteomes" id="UP000078544"/>
    </source>
</evidence>
<sequence>MPIRWKKDKLKVPVFRHFKGAVLSEDEAMLYTKLLDDMRRQSLESGQEKTWTPKFSRTPQMVMQQIRSTRDPRNVRDMVPEEVWAKQPPDPEIVNWEAERATLEQGRYRIAGSEDEDKIRVLTEDIRKKKTQSEKRIVKEYSEYYFCNRPTWDIEAQARGEVEEEYEVPTMDLVIPERARLAEVL</sequence>
<proteinExistence type="predicted"/>
<evidence type="ECO:0000313" key="1">
    <source>
        <dbReference type="EMBL" id="KZZ97717.1"/>
    </source>
</evidence>
<dbReference type="EMBL" id="AZGY01000006">
    <property type="protein sequence ID" value="KZZ97717.1"/>
    <property type="molecule type" value="Genomic_DNA"/>
</dbReference>
<organism evidence="1 2">
    <name type="scientific">Moelleriella libera RCEF 2490</name>
    <dbReference type="NCBI Taxonomy" id="1081109"/>
    <lineage>
        <taxon>Eukaryota</taxon>
        <taxon>Fungi</taxon>
        <taxon>Dikarya</taxon>
        <taxon>Ascomycota</taxon>
        <taxon>Pezizomycotina</taxon>
        <taxon>Sordariomycetes</taxon>
        <taxon>Hypocreomycetidae</taxon>
        <taxon>Hypocreales</taxon>
        <taxon>Clavicipitaceae</taxon>
        <taxon>Moelleriella</taxon>
    </lineage>
</organism>
<keyword evidence="2" id="KW-1185">Reference proteome</keyword>
<name>A0A168DGD7_9HYPO</name>
<dbReference type="InterPro" id="IPR021842">
    <property type="entry name" value="DUF3435"/>
</dbReference>
<dbReference type="OrthoDB" id="4951796at2759"/>
<dbReference type="Proteomes" id="UP000078544">
    <property type="component" value="Unassembled WGS sequence"/>
</dbReference>
<dbReference type="AlphaFoldDB" id="A0A168DGD7"/>
<reference evidence="1 2" key="1">
    <citation type="journal article" date="2016" name="Genome Biol. Evol.">
        <title>Divergent and convergent evolution of fungal pathogenicity.</title>
        <authorList>
            <person name="Shang Y."/>
            <person name="Xiao G."/>
            <person name="Zheng P."/>
            <person name="Cen K."/>
            <person name="Zhan S."/>
            <person name="Wang C."/>
        </authorList>
    </citation>
    <scope>NUCLEOTIDE SEQUENCE [LARGE SCALE GENOMIC DNA]</scope>
    <source>
        <strain evidence="1 2">RCEF 2490</strain>
    </source>
</reference>
<protein>
    <submittedName>
        <fullName evidence="1">FluG domain-containing protein</fullName>
    </submittedName>
</protein>